<sequence length="101" mass="11173">MTMDRRSYDTGASQQVQGDLAGIIGRLEALISQRQADVNTAMADFDADGVSEEYRVVEQRWNRAATEVRQIIHLLKTTMDKNDQTATTTQTRASNAVQAIG</sequence>
<organism evidence="1 2">
    <name type="scientific">Virgisporangium ochraceum</name>
    <dbReference type="NCBI Taxonomy" id="65505"/>
    <lineage>
        <taxon>Bacteria</taxon>
        <taxon>Bacillati</taxon>
        <taxon>Actinomycetota</taxon>
        <taxon>Actinomycetes</taxon>
        <taxon>Micromonosporales</taxon>
        <taxon>Micromonosporaceae</taxon>
        <taxon>Virgisporangium</taxon>
    </lineage>
</organism>
<gene>
    <name evidence="1" type="ORF">Voc01_042480</name>
</gene>
<keyword evidence="2" id="KW-1185">Reference proteome</keyword>
<comment type="caution">
    <text evidence="1">The sequence shown here is derived from an EMBL/GenBank/DDBJ whole genome shotgun (WGS) entry which is preliminary data.</text>
</comment>
<dbReference type="InterPro" id="IPR048032">
    <property type="entry name" value="ESAT6-like"/>
</dbReference>
<evidence type="ECO:0000313" key="2">
    <source>
        <dbReference type="Proteomes" id="UP000635606"/>
    </source>
</evidence>
<evidence type="ECO:0000313" key="1">
    <source>
        <dbReference type="EMBL" id="GIJ69331.1"/>
    </source>
</evidence>
<dbReference type="Gene3D" id="1.10.287.1060">
    <property type="entry name" value="ESAT-6-like"/>
    <property type="match status" value="1"/>
</dbReference>
<dbReference type="NCBIfam" id="NF035935">
    <property type="entry name" value="ESAT6_3"/>
    <property type="match status" value="1"/>
</dbReference>
<dbReference type="InterPro" id="IPR036689">
    <property type="entry name" value="ESAT-6-like_sf"/>
</dbReference>
<accession>A0A8J3ZTE3</accession>
<protein>
    <submittedName>
        <fullName evidence="1">Uncharacterized protein</fullName>
    </submittedName>
</protein>
<name>A0A8J3ZTE3_9ACTN</name>
<dbReference type="RefSeq" id="WP_203929254.1">
    <property type="nucleotide sequence ID" value="NZ_BOPH01000060.1"/>
</dbReference>
<dbReference type="Proteomes" id="UP000635606">
    <property type="component" value="Unassembled WGS sequence"/>
</dbReference>
<dbReference type="EMBL" id="BOPH01000060">
    <property type="protein sequence ID" value="GIJ69331.1"/>
    <property type="molecule type" value="Genomic_DNA"/>
</dbReference>
<proteinExistence type="predicted"/>
<dbReference type="AlphaFoldDB" id="A0A8J3ZTE3"/>
<dbReference type="SUPFAM" id="SSF140453">
    <property type="entry name" value="EsxAB dimer-like"/>
    <property type="match status" value="1"/>
</dbReference>
<reference evidence="1" key="1">
    <citation type="submission" date="2021-01" db="EMBL/GenBank/DDBJ databases">
        <title>Whole genome shotgun sequence of Virgisporangium ochraceum NBRC 16418.</title>
        <authorList>
            <person name="Komaki H."/>
            <person name="Tamura T."/>
        </authorList>
    </citation>
    <scope>NUCLEOTIDE SEQUENCE</scope>
    <source>
        <strain evidence="1">NBRC 16418</strain>
    </source>
</reference>